<proteinExistence type="inferred from homology"/>
<dbReference type="InterPro" id="IPR013087">
    <property type="entry name" value="Znf_C2H2_type"/>
</dbReference>
<dbReference type="GO" id="GO:0016604">
    <property type="term" value="C:nuclear body"/>
    <property type="evidence" value="ECO:0007669"/>
    <property type="project" value="TreeGrafter"/>
</dbReference>
<dbReference type="InterPro" id="IPR021933">
    <property type="entry name" value="SERRATE/Ars2_N"/>
</dbReference>
<feature type="compositionally biased region" description="Basic and acidic residues" evidence="6">
    <location>
        <begin position="80"/>
        <end position="99"/>
    </location>
</feature>
<feature type="compositionally biased region" description="Basic and acidic residues" evidence="6">
    <location>
        <begin position="569"/>
        <end position="602"/>
    </location>
</feature>
<dbReference type="Pfam" id="PF12066">
    <property type="entry name" value="SERRATE_Ars2_N"/>
    <property type="match status" value="1"/>
</dbReference>
<evidence type="ECO:0000256" key="1">
    <source>
        <dbReference type="ARBA" id="ARBA00004123"/>
    </source>
</evidence>
<evidence type="ECO:0000256" key="3">
    <source>
        <dbReference type="ARBA" id="ARBA00023242"/>
    </source>
</evidence>
<dbReference type="GO" id="GO:0016070">
    <property type="term" value="P:RNA metabolic process"/>
    <property type="evidence" value="ECO:0007669"/>
    <property type="project" value="UniProtKB-ARBA"/>
</dbReference>
<protein>
    <recommendedName>
        <fullName evidence="7">C2H2-type domain-containing protein</fullName>
    </recommendedName>
</protein>
<comment type="similarity">
    <text evidence="2">Belongs to the ARS2 family.</text>
</comment>
<feature type="compositionally biased region" description="Polar residues" evidence="6">
    <location>
        <begin position="251"/>
        <end position="269"/>
    </location>
</feature>
<gene>
    <name evidence="8" type="ORF">K435DRAFT_974000</name>
</gene>
<feature type="compositionally biased region" description="Acidic residues" evidence="6">
    <location>
        <begin position="862"/>
        <end position="872"/>
    </location>
</feature>
<feature type="compositionally biased region" description="Acidic residues" evidence="6">
    <location>
        <begin position="277"/>
        <end position="292"/>
    </location>
</feature>
<evidence type="ECO:0000256" key="5">
    <source>
        <dbReference type="SAM" id="Coils"/>
    </source>
</evidence>
<dbReference type="GO" id="GO:0031047">
    <property type="term" value="P:regulatory ncRNA-mediated gene silencing"/>
    <property type="evidence" value="ECO:0007669"/>
    <property type="project" value="UniProtKB-ARBA"/>
</dbReference>
<sequence length="872" mass="99545">MSSWSSSYPPPPRRSRSRSPRGSYLPRDSAYPPDSYRDWEYDRDRNWSTYDRGYEYGRRGRSRSPVDETNRKRRRSPSPYDRDRYEPRPRYNDDYDTHSRGYGYSPTRRGLPPGRRQPPDPYTFDYPASLKQYADWFRYFFPQQAQEEDNADKAAEHEANDGSKPRNGIKSRWEKYKKEFAASQLQTMFDHHKKSPWFWEKYNPAPEFARLRARVRKEGWRGRLSTFLHDLESGKFDPDLNEPEIEPPSAATDNVANGEKSTSEANNNVDEPKANVDDDMQFNIDAEDDGVDNENRGDTNGKAGGGDSKRNNKGEEEMAVSPEGNQVMIRTIPPDIGRVKLEESIKTIPGFVHLALGDPLQKRNYYRAGWIRFTDDADMLTVMTELQERKIEGFKLHVSHNTKPFVNKIRYAPEVASRPERMEKDLANARALASILEEEAAKLRRTKIELLETIKSEGEGEGEGEDAPMEEIPENEDGDEEEPAERGSDAVDRRVEKVMADMRDQGLVDPSDETAYEIKRTEVALDLYVEYLRASFHACYYCSVVTDHVEELQRKCVKHVRKPLLQSPSDEKSVDNEKDKKLTEDDQEEKPTEKEVKKENKRPDRTDDRWLEWLDSKIALLINRDNVDPREYGGKKFDEELSKVVEPHIKQEDEGKFRCRTCSKLFKATSYVEKHIANKHSELVKALDEIPYFNNFALDPHRIQPFAHPPPAVGNSQQAPPQAFGIQVQGNHAQYHPGYPPAGYAPLPPGNGYWPDQYPPKGHFYDPMAYPGMAPPRRDETANSRRLSDRISGYVDIPANAGLPPKPPPAALDSALSSGNGNQRKGRSGQQAGGPPPPPPPDAKEDPRAAAGRRVSYHDMDLVAEGDVELSY</sequence>
<name>A0A4S8KP22_DENBC</name>
<accession>A0A4S8KP22</accession>
<dbReference type="PROSITE" id="PS50157">
    <property type="entry name" value="ZINC_FINGER_C2H2_2"/>
    <property type="match status" value="1"/>
</dbReference>
<feature type="compositionally biased region" description="Basic and acidic residues" evidence="6">
    <location>
        <begin position="151"/>
        <end position="164"/>
    </location>
</feature>
<comment type="subcellular location">
    <subcellularLocation>
        <location evidence="1">Nucleus</location>
    </subcellularLocation>
</comment>
<evidence type="ECO:0000256" key="4">
    <source>
        <dbReference type="PROSITE-ProRule" id="PRU00042"/>
    </source>
</evidence>
<organism evidence="8 9">
    <name type="scientific">Dendrothele bispora (strain CBS 962.96)</name>
    <dbReference type="NCBI Taxonomy" id="1314807"/>
    <lineage>
        <taxon>Eukaryota</taxon>
        <taxon>Fungi</taxon>
        <taxon>Dikarya</taxon>
        <taxon>Basidiomycota</taxon>
        <taxon>Agaricomycotina</taxon>
        <taxon>Agaricomycetes</taxon>
        <taxon>Agaricomycetidae</taxon>
        <taxon>Agaricales</taxon>
        <taxon>Agaricales incertae sedis</taxon>
        <taxon>Dendrothele</taxon>
    </lineage>
</organism>
<dbReference type="PROSITE" id="PS00028">
    <property type="entry name" value="ZINC_FINGER_C2H2_1"/>
    <property type="match status" value="1"/>
</dbReference>
<evidence type="ECO:0000313" key="8">
    <source>
        <dbReference type="EMBL" id="THU77369.1"/>
    </source>
</evidence>
<feature type="region of interest" description="Disordered" evidence="6">
    <location>
        <begin position="233"/>
        <end position="321"/>
    </location>
</feature>
<feature type="region of interest" description="Disordered" evidence="6">
    <location>
        <begin position="795"/>
        <end position="872"/>
    </location>
</feature>
<reference evidence="8 9" key="1">
    <citation type="journal article" date="2019" name="Nat. Ecol. Evol.">
        <title>Megaphylogeny resolves global patterns of mushroom evolution.</title>
        <authorList>
            <person name="Varga T."/>
            <person name="Krizsan K."/>
            <person name="Foldi C."/>
            <person name="Dima B."/>
            <person name="Sanchez-Garcia M."/>
            <person name="Sanchez-Ramirez S."/>
            <person name="Szollosi G.J."/>
            <person name="Szarkandi J.G."/>
            <person name="Papp V."/>
            <person name="Albert L."/>
            <person name="Andreopoulos W."/>
            <person name="Angelini C."/>
            <person name="Antonin V."/>
            <person name="Barry K.W."/>
            <person name="Bougher N.L."/>
            <person name="Buchanan P."/>
            <person name="Buyck B."/>
            <person name="Bense V."/>
            <person name="Catcheside P."/>
            <person name="Chovatia M."/>
            <person name="Cooper J."/>
            <person name="Damon W."/>
            <person name="Desjardin D."/>
            <person name="Finy P."/>
            <person name="Geml J."/>
            <person name="Haridas S."/>
            <person name="Hughes K."/>
            <person name="Justo A."/>
            <person name="Karasinski D."/>
            <person name="Kautmanova I."/>
            <person name="Kiss B."/>
            <person name="Kocsube S."/>
            <person name="Kotiranta H."/>
            <person name="LaButti K.M."/>
            <person name="Lechner B.E."/>
            <person name="Liimatainen K."/>
            <person name="Lipzen A."/>
            <person name="Lukacs Z."/>
            <person name="Mihaltcheva S."/>
            <person name="Morgado L.N."/>
            <person name="Niskanen T."/>
            <person name="Noordeloos M.E."/>
            <person name="Ohm R.A."/>
            <person name="Ortiz-Santana B."/>
            <person name="Ovrebo C."/>
            <person name="Racz N."/>
            <person name="Riley R."/>
            <person name="Savchenko A."/>
            <person name="Shiryaev A."/>
            <person name="Soop K."/>
            <person name="Spirin V."/>
            <person name="Szebenyi C."/>
            <person name="Tomsovsky M."/>
            <person name="Tulloss R.E."/>
            <person name="Uehling J."/>
            <person name="Grigoriev I.V."/>
            <person name="Vagvolgyi C."/>
            <person name="Papp T."/>
            <person name="Martin F.M."/>
            <person name="Miettinen O."/>
            <person name="Hibbett D.S."/>
            <person name="Nagy L.G."/>
        </authorList>
    </citation>
    <scope>NUCLEOTIDE SEQUENCE [LARGE SCALE GENOMIC DNA]</scope>
    <source>
        <strain evidence="8 9">CBS 962.96</strain>
    </source>
</reference>
<dbReference type="PANTHER" id="PTHR13165">
    <property type="entry name" value="ARSENITE-RESISTANCE PROTEIN 2"/>
    <property type="match status" value="1"/>
</dbReference>
<dbReference type="PANTHER" id="PTHR13165:SF0">
    <property type="entry name" value="SERRATE RNA EFFECTOR MOLECULE HOMOLOG"/>
    <property type="match status" value="1"/>
</dbReference>
<feature type="region of interest" description="Disordered" evidence="6">
    <location>
        <begin position="147"/>
        <end position="169"/>
    </location>
</feature>
<keyword evidence="5" id="KW-0175">Coiled coil</keyword>
<feature type="region of interest" description="Disordered" evidence="6">
    <location>
        <begin position="566"/>
        <end position="602"/>
    </location>
</feature>
<dbReference type="OrthoDB" id="342064at2759"/>
<feature type="coiled-coil region" evidence="5">
    <location>
        <begin position="426"/>
        <end position="453"/>
    </location>
</feature>
<dbReference type="Pfam" id="PF04959">
    <property type="entry name" value="ARS2"/>
    <property type="match status" value="1"/>
</dbReference>
<dbReference type="GO" id="GO:0008270">
    <property type="term" value="F:zinc ion binding"/>
    <property type="evidence" value="ECO:0007669"/>
    <property type="project" value="UniProtKB-KW"/>
</dbReference>
<evidence type="ECO:0000256" key="6">
    <source>
        <dbReference type="SAM" id="MobiDB-lite"/>
    </source>
</evidence>
<dbReference type="InterPro" id="IPR039727">
    <property type="entry name" value="SE/Ars2"/>
</dbReference>
<evidence type="ECO:0000313" key="9">
    <source>
        <dbReference type="Proteomes" id="UP000297245"/>
    </source>
</evidence>
<dbReference type="InterPro" id="IPR007042">
    <property type="entry name" value="SERRATE/Ars2_C"/>
</dbReference>
<feature type="region of interest" description="Disordered" evidence="6">
    <location>
        <begin position="453"/>
        <end position="491"/>
    </location>
</feature>
<evidence type="ECO:0000259" key="7">
    <source>
        <dbReference type="PROSITE" id="PS50157"/>
    </source>
</evidence>
<feature type="compositionally biased region" description="Basic and acidic residues" evidence="6">
    <location>
        <begin position="35"/>
        <end position="70"/>
    </location>
</feature>
<keyword evidence="9" id="KW-1185">Reference proteome</keyword>
<feature type="domain" description="C2H2-type" evidence="7">
    <location>
        <begin position="657"/>
        <end position="681"/>
    </location>
</feature>
<evidence type="ECO:0000256" key="2">
    <source>
        <dbReference type="ARBA" id="ARBA00005407"/>
    </source>
</evidence>
<dbReference type="AlphaFoldDB" id="A0A4S8KP22"/>
<feature type="compositionally biased region" description="Basic and acidic residues" evidence="6">
    <location>
        <begin position="307"/>
        <end position="316"/>
    </location>
</feature>
<keyword evidence="3" id="KW-0539">Nucleus</keyword>
<feature type="region of interest" description="Disordered" evidence="6">
    <location>
        <begin position="1"/>
        <end position="123"/>
    </location>
</feature>
<dbReference type="EMBL" id="ML180462">
    <property type="protein sequence ID" value="THU77369.1"/>
    <property type="molecule type" value="Genomic_DNA"/>
</dbReference>
<keyword evidence="4" id="KW-0479">Metal-binding</keyword>
<keyword evidence="4" id="KW-0862">Zinc</keyword>
<feature type="compositionally biased region" description="Acidic residues" evidence="6">
    <location>
        <begin position="459"/>
        <end position="483"/>
    </location>
</feature>
<dbReference type="Proteomes" id="UP000297245">
    <property type="component" value="Unassembled WGS sequence"/>
</dbReference>
<keyword evidence="4" id="KW-0863">Zinc-finger</keyword>